<organism evidence="3 4">
    <name type="scientific">Candidatus Giovannonibacteria bacterium RIFCSPLOWO2_12_FULL_44_15</name>
    <dbReference type="NCBI Taxonomy" id="1798364"/>
    <lineage>
        <taxon>Bacteria</taxon>
        <taxon>Candidatus Giovannoniibacteriota</taxon>
    </lineage>
</organism>
<dbReference type="STRING" id="1798364.A3G54_03225"/>
<proteinExistence type="predicted"/>
<sequence>MAVYSIGVLKTPNAVQLGKDTFHSSFQAILSQRMDRRRREKLLRVIFFLNEKEFPEPVDEMVASTEITFPAPGLYIAGAEIEVEVEVSGEKKIERVGRITRTITALEEEEKSPEEQARDRARVRSETRKHNAENLPTPQKLGEPAISFPGRRGRYRLNVFVPNEDGQPVSGVPVNVTISVPGEHEYPLEFLTDAFGRVNEYIPIAIEHTAVNVRVQGNEKKFDYLETLPPSLMTIDQRWGLGIGLSLVGTVILVGFWLSTMAP</sequence>
<protein>
    <submittedName>
        <fullName evidence="3">Uncharacterized protein</fullName>
    </submittedName>
</protein>
<keyword evidence="2" id="KW-1133">Transmembrane helix</keyword>
<feature type="compositionally biased region" description="Basic and acidic residues" evidence="1">
    <location>
        <begin position="113"/>
        <end position="132"/>
    </location>
</feature>
<keyword evidence="2" id="KW-0812">Transmembrane</keyword>
<name>A0A1F5Y0G2_9BACT</name>
<dbReference type="Gene3D" id="2.60.40.10">
    <property type="entry name" value="Immunoglobulins"/>
    <property type="match status" value="1"/>
</dbReference>
<evidence type="ECO:0000313" key="3">
    <source>
        <dbReference type="EMBL" id="OGF93570.1"/>
    </source>
</evidence>
<gene>
    <name evidence="3" type="ORF">A3G54_03225</name>
</gene>
<evidence type="ECO:0000256" key="2">
    <source>
        <dbReference type="SAM" id="Phobius"/>
    </source>
</evidence>
<comment type="caution">
    <text evidence="3">The sequence shown here is derived from an EMBL/GenBank/DDBJ whole genome shotgun (WGS) entry which is preliminary data.</text>
</comment>
<reference evidence="3 4" key="1">
    <citation type="journal article" date="2016" name="Nat. Commun.">
        <title>Thousands of microbial genomes shed light on interconnected biogeochemical processes in an aquifer system.</title>
        <authorList>
            <person name="Anantharaman K."/>
            <person name="Brown C.T."/>
            <person name="Hug L.A."/>
            <person name="Sharon I."/>
            <person name="Castelle C.J."/>
            <person name="Probst A.J."/>
            <person name="Thomas B.C."/>
            <person name="Singh A."/>
            <person name="Wilkins M.J."/>
            <person name="Karaoz U."/>
            <person name="Brodie E.L."/>
            <person name="Williams K.H."/>
            <person name="Hubbard S.S."/>
            <person name="Banfield J.F."/>
        </authorList>
    </citation>
    <scope>NUCLEOTIDE SEQUENCE [LARGE SCALE GENOMIC DNA]</scope>
</reference>
<feature type="transmembrane region" description="Helical" evidence="2">
    <location>
        <begin position="239"/>
        <end position="258"/>
    </location>
</feature>
<dbReference type="AlphaFoldDB" id="A0A1F5Y0G2"/>
<accession>A0A1F5Y0G2</accession>
<keyword evidence="2" id="KW-0472">Membrane</keyword>
<dbReference type="EMBL" id="MFIQ01000012">
    <property type="protein sequence ID" value="OGF93570.1"/>
    <property type="molecule type" value="Genomic_DNA"/>
</dbReference>
<evidence type="ECO:0000313" key="4">
    <source>
        <dbReference type="Proteomes" id="UP000178894"/>
    </source>
</evidence>
<evidence type="ECO:0000256" key="1">
    <source>
        <dbReference type="SAM" id="MobiDB-lite"/>
    </source>
</evidence>
<dbReference type="Proteomes" id="UP000178894">
    <property type="component" value="Unassembled WGS sequence"/>
</dbReference>
<dbReference type="InterPro" id="IPR013783">
    <property type="entry name" value="Ig-like_fold"/>
</dbReference>
<feature type="region of interest" description="Disordered" evidence="1">
    <location>
        <begin position="107"/>
        <end position="146"/>
    </location>
</feature>